<organism evidence="1 2">
    <name type="scientific">Ramlibacter aurantiacus</name>
    <dbReference type="NCBI Taxonomy" id="2801330"/>
    <lineage>
        <taxon>Bacteria</taxon>
        <taxon>Pseudomonadati</taxon>
        <taxon>Pseudomonadota</taxon>
        <taxon>Betaproteobacteria</taxon>
        <taxon>Burkholderiales</taxon>
        <taxon>Comamonadaceae</taxon>
        <taxon>Ramlibacter</taxon>
    </lineage>
</organism>
<protein>
    <submittedName>
        <fullName evidence="1">VCBS domain-containing protein</fullName>
    </submittedName>
</protein>
<name>A0A936ZRY2_9BURK</name>
<gene>
    <name evidence="1" type="ORF">JI739_18640</name>
</gene>
<accession>A0A936ZRY2</accession>
<keyword evidence="2" id="KW-1185">Reference proteome</keyword>
<sequence>MASMTFLINDTSTEKGTTPVVQVTITEQADGTLLFQVTQLAGMVGDFRGLFFDVANESLIGTMKILSCTSTVTEFQQGDDKIVDLGGGANMHGLTGDNGGYDAGLEIGTSGLGKDDVRSFSFLLDSSLRNLTLADFSEVAFGARITSVGMDANLDGTFETSRSGSSKTGETTFRVISPADDTACATEDASAIGNVLYNDGASALDVLTVTGWSGGVLGSAIAIPGLNGATVRLNADGSYTIDATDANSLAAGQKVSHTFTYTVRQTNVDGSSTQTASFTVTITGTNDVPVVATEDVTGAVAELVSPAGDLTDSGTISFSDVDLTDVHSVSAVTASSGALGTLTASVTTDTTGNGTGGVVTWNYSV</sequence>
<dbReference type="NCBIfam" id="TIGR01965">
    <property type="entry name" value="VCBS_repeat"/>
    <property type="match status" value="1"/>
</dbReference>
<dbReference type="InterPro" id="IPR010221">
    <property type="entry name" value="VCBS_dom"/>
</dbReference>
<feature type="non-terminal residue" evidence="1">
    <location>
        <position position="365"/>
    </location>
</feature>
<dbReference type="Proteomes" id="UP000613011">
    <property type="component" value="Unassembled WGS sequence"/>
</dbReference>
<comment type="caution">
    <text evidence="1">The sequence shown here is derived from an EMBL/GenBank/DDBJ whole genome shotgun (WGS) entry which is preliminary data.</text>
</comment>
<evidence type="ECO:0000313" key="2">
    <source>
        <dbReference type="Proteomes" id="UP000613011"/>
    </source>
</evidence>
<dbReference type="EMBL" id="JAEQNA010000007">
    <property type="protein sequence ID" value="MBL0422373.1"/>
    <property type="molecule type" value="Genomic_DNA"/>
</dbReference>
<evidence type="ECO:0000313" key="1">
    <source>
        <dbReference type="EMBL" id="MBL0422373.1"/>
    </source>
</evidence>
<proteinExistence type="predicted"/>
<reference evidence="1" key="1">
    <citation type="submission" date="2021-01" db="EMBL/GenBank/DDBJ databases">
        <title>Ramlibacter sp. strain AW1 16S ribosomal RNA gene Genome sequencing and assembly.</title>
        <authorList>
            <person name="Kang M."/>
        </authorList>
    </citation>
    <scope>NUCLEOTIDE SEQUENCE</scope>
    <source>
        <strain evidence="1">AW1</strain>
    </source>
</reference>
<dbReference type="RefSeq" id="WP_201685429.1">
    <property type="nucleotide sequence ID" value="NZ_JAEQNA010000007.1"/>
</dbReference>
<dbReference type="AlphaFoldDB" id="A0A936ZRY2"/>